<gene>
    <name evidence="1" type="ORF">K1T71_012701</name>
</gene>
<organism evidence="1 2">
    <name type="scientific">Dendrolimus kikuchii</name>
    <dbReference type="NCBI Taxonomy" id="765133"/>
    <lineage>
        <taxon>Eukaryota</taxon>
        <taxon>Metazoa</taxon>
        <taxon>Ecdysozoa</taxon>
        <taxon>Arthropoda</taxon>
        <taxon>Hexapoda</taxon>
        <taxon>Insecta</taxon>
        <taxon>Pterygota</taxon>
        <taxon>Neoptera</taxon>
        <taxon>Endopterygota</taxon>
        <taxon>Lepidoptera</taxon>
        <taxon>Glossata</taxon>
        <taxon>Ditrysia</taxon>
        <taxon>Bombycoidea</taxon>
        <taxon>Lasiocampidae</taxon>
        <taxon>Dendrolimus</taxon>
    </lineage>
</organism>
<evidence type="ECO:0000313" key="1">
    <source>
        <dbReference type="EMBL" id="KAJ0171938.1"/>
    </source>
</evidence>
<sequence length="476" mass="53520">MYDVTTLSHTPIICITGLPNIPTCMAYTPSANPSSSSELAIGSERGDITRVHFPQPRVQFMYVKNLEAINYYFWMELSSSPHTSYLTITKWRRVHSRAIHRVVYINDGDVLLSCSHDNEVSMRLRHVPGKLDDYVFKVLRGISCFQVIPPLRLIATGGRDGSVRLWEKTQPYPFAVLHSPAMPHVLDIAVLPHKEIVLAYCNNCVINIWDMYEECLLQSMKLNFPFLGVLGKKVEFGAYSIHPGPIPKLQVDVPVELVKSSRRGSSVYQGSTGGLMLMPESGSEDNRGFDDDPEYRRFNRGELIITCCDYVCAISFNDGESGRVMSPPGDTLKPRRPSVWDLPDLSVIGLYFIECNTQNNVTSAQPMGNDRTYICIIFIRLQDILEKDFVLMQGLKHDLNNKLAQMEANRETLSSAVNVGAPYLALRTYEPDPMLPVDEMTEDYKRIMKLFPGPSISGSPIGSQGSTPRRKRSSNL</sequence>
<comment type="caution">
    <text evidence="1">The sequence shown here is derived from an EMBL/GenBank/DDBJ whole genome shotgun (WGS) entry which is preliminary data.</text>
</comment>
<protein>
    <submittedName>
        <fullName evidence="1">Uncharacterized protein</fullName>
    </submittedName>
</protein>
<dbReference type="Proteomes" id="UP000824533">
    <property type="component" value="Linkage Group LG23"/>
</dbReference>
<name>A0ACC1CK19_9NEOP</name>
<accession>A0ACC1CK19</accession>
<proteinExistence type="predicted"/>
<keyword evidence="2" id="KW-1185">Reference proteome</keyword>
<dbReference type="EMBL" id="CM034409">
    <property type="protein sequence ID" value="KAJ0171938.1"/>
    <property type="molecule type" value="Genomic_DNA"/>
</dbReference>
<reference evidence="1 2" key="1">
    <citation type="journal article" date="2021" name="Front. Genet.">
        <title>Chromosome-Level Genome Assembly Reveals Significant Gene Expansion in the Toll and IMD Signaling Pathways of Dendrolimus kikuchii.</title>
        <authorList>
            <person name="Zhou J."/>
            <person name="Wu P."/>
            <person name="Xiong Z."/>
            <person name="Liu N."/>
            <person name="Zhao N."/>
            <person name="Ji M."/>
            <person name="Qiu Y."/>
            <person name="Yang B."/>
        </authorList>
    </citation>
    <scope>NUCLEOTIDE SEQUENCE [LARGE SCALE GENOMIC DNA]</scope>
    <source>
        <strain evidence="1">Ann1</strain>
    </source>
</reference>
<evidence type="ECO:0000313" key="2">
    <source>
        <dbReference type="Proteomes" id="UP000824533"/>
    </source>
</evidence>